<gene>
    <name evidence="2" type="ORF">S01H4_11292</name>
</gene>
<feature type="non-terminal residue" evidence="2">
    <location>
        <position position="1"/>
    </location>
</feature>
<dbReference type="EMBL" id="BART01004528">
    <property type="protein sequence ID" value="GAG54382.1"/>
    <property type="molecule type" value="Genomic_DNA"/>
</dbReference>
<reference evidence="2" key="1">
    <citation type="journal article" date="2014" name="Front. Microbiol.">
        <title>High frequency of phylogenetically diverse reductive dehalogenase-homologous genes in deep subseafloor sedimentary metagenomes.</title>
        <authorList>
            <person name="Kawai M."/>
            <person name="Futagami T."/>
            <person name="Toyoda A."/>
            <person name="Takaki Y."/>
            <person name="Nishi S."/>
            <person name="Hori S."/>
            <person name="Arai W."/>
            <person name="Tsubouchi T."/>
            <person name="Morono Y."/>
            <person name="Uchiyama I."/>
            <person name="Ito T."/>
            <person name="Fujiyama A."/>
            <person name="Inagaki F."/>
            <person name="Takami H."/>
        </authorList>
    </citation>
    <scope>NUCLEOTIDE SEQUENCE</scope>
    <source>
        <strain evidence="2">Expedition CK06-06</strain>
    </source>
</reference>
<organism evidence="2">
    <name type="scientific">marine sediment metagenome</name>
    <dbReference type="NCBI Taxonomy" id="412755"/>
    <lineage>
        <taxon>unclassified sequences</taxon>
        <taxon>metagenomes</taxon>
        <taxon>ecological metagenomes</taxon>
    </lineage>
</organism>
<accession>X0Z7L0</accession>
<protein>
    <recommendedName>
        <fullName evidence="1">DUF2341 domain-containing protein</fullName>
    </recommendedName>
</protein>
<feature type="domain" description="DUF2341" evidence="1">
    <location>
        <begin position="2"/>
        <end position="80"/>
    </location>
</feature>
<dbReference type="Pfam" id="PF10102">
    <property type="entry name" value="DUF2341"/>
    <property type="match status" value="1"/>
</dbReference>
<evidence type="ECO:0000259" key="1">
    <source>
        <dbReference type="Pfam" id="PF10102"/>
    </source>
</evidence>
<name>X0Z7L0_9ZZZZ</name>
<sequence>SDGVTELDYFIEEKVDGDYAIFWVEIDAIPVDPDAATIYLYYGKADAITTSDGEATFPWLFDDFNDYSIDDTPNLTDWETEGTGVGNTITVQADPADATKKCFRIQESGDTTLTILRGLLKDYRLSFAFYFRLRPTIIRLLYFGGTEDGTIIVYVRRDEVSGRFQWQGFGGAYQEFAPQYSAPINTWFEITQKVMDVGETYMQLYSNGTDYIGGFRNTPVSGINNFRFLSTPTGANTFYVGGVGQDKRYIFARKFVTPEPAHGAWGAEESL</sequence>
<comment type="caution">
    <text evidence="2">The sequence shown here is derived from an EMBL/GenBank/DDBJ whole genome shotgun (WGS) entry which is preliminary data.</text>
</comment>
<proteinExistence type="predicted"/>
<dbReference type="AlphaFoldDB" id="X0Z7L0"/>
<evidence type="ECO:0000313" key="2">
    <source>
        <dbReference type="EMBL" id="GAG54382.1"/>
    </source>
</evidence>
<dbReference type="InterPro" id="IPR018765">
    <property type="entry name" value="DUF2341"/>
</dbReference>